<evidence type="ECO:0000313" key="3">
    <source>
        <dbReference type="Proteomes" id="UP001519460"/>
    </source>
</evidence>
<name>A0ABD0J4L2_9CAEN</name>
<keyword evidence="1" id="KW-0732">Signal</keyword>
<dbReference type="AlphaFoldDB" id="A0ABD0J4L2"/>
<evidence type="ECO:0000256" key="1">
    <source>
        <dbReference type="SAM" id="SignalP"/>
    </source>
</evidence>
<comment type="caution">
    <text evidence="2">The sequence shown here is derived from an EMBL/GenBank/DDBJ whole genome shotgun (WGS) entry which is preliminary data.</text>
</comment>
<accession>A0ABD0J4L2</accession>
<sequence>MAMKSGVLSVVAVLLVCFCSSSWSQPGQHHLPQPPPLYPRRHFSWQRMVFGELIQEKAFVVERAGVQTAVLVSRDPQLGEAAHYSSVSVYDFSSPQPVTAIKPYFQGQPCFLLPGPAGDFNATLTMLTDRNGQTVNATAPPVELTASELPLTDADRASLFQSNPILIRLCSRQPIFTTMLPDPLSFDPFPAGEVEQLTFSVLTLGGSVTITFTWEMMTR</sequence>
<keyword evidence="3" id="KW-1185">Reference proteome</keyword>
<organism evidence="2 3">
    <name type="scientific">Batillaria attramentaria</name>
    <dbReference type="NCBI Taxonomy" id="370345"/>
    <lineage>
        <taxon>Eukaryota</taxon>
        <taxon>Metazoa</taxon>
        <taxon>Spiralia</taxon>
        <taxon>Lophotrochozoa</taxon>
        <taxon>Mollusca</taxon>
        <taxon>Gastropoda</taxon>
        <taxon>Caenogastropoda</taxon>
        <taxon>Sorbeoconcha</taxon>
        <taxon>Cerithioidea</taxon>
        <taxon>Batillariidae</taxon>
        <taxon>Batillaria</taxon>
    </lineage>
</organism>
<reference evidence="2 3" key="1">
    <citation type="journal article" date="2023" name="Sci. Data">
        <title>Genome assembly of the Korean intertidal mud-creeper Batillaria attramentaria.</title>
        <authorList>
            <person name="Patra A.K."/>
            <person name="Ho P.T."/>
            <person name="Jun S."/>
            <person name="Lee S.J."/>
            <person name="Kim Y."/>
            <person name="Won Y.J."/>
        </authorList>
    </citation>
    <scope>NUCLEOTIDE SEQUENCE [LARGE SCALE GENOMIC DNA]</scope>
    <source>
        <strain evidence="2">Wonlab-2016</strain>
    </source>
</reference>
<feature type="chain" id="PRO_5044806965" evidence="1">
    <location>
        <begin position="25"/>
        <end position="219"/>
    </location>
</feature>
<dbReference type="EMBL" id="JACVVK020000658">
    <property type="protein sequence ID" value="KAK7459435.1"/>
    <property type="molecule type" value="Genomic_DNA"/>
</dbReference>
<gene>
    <name evidence="2" type="ORF">BaRGS_00039003</name>
</gene>
<dbReference type="Proteomes" id="UP001519460">
    <property type="component" value="Unassembled WGS sequence"/>
</dbReference>
<evidence type="ECO:0000313" key="2">
    <source>
        <dbReference type="EMBL" id="KAK7459435.1"/>
    </source>
</evidence>
<feature type="signal peptide" evidence="1">
    <location>
        <begin position="1"/>
        <end position="24"/>
    </location>
</feature>
<protein>
    <submittedName>
        <fullName evidence="2">Uncharacterized protein</fullName>
    </submittedName>
</protein>
<proteinExistence type="predicted"/>